<accession>A0ABV4R3N0</accession>
<dbReference type="EMBL" id="JAXCEH010000015">
    <property type="protein sequence ID" value="MFA1556498.1"/>
    <property type="molecule type" value="Genomic_DNA"/>
</dbReference>
<protein>
    <submittedName>
        <fullName evidence="2">Uncharacterized protein</fullName>
    </submittedName>
</protein>
<name>A0ABV4R3N0_9ACTN</name>
<feature type="transmembrane region" description="Helical" evidence="1">
    <location>
        <begin position="20"/>
        <end position="40"/>
    </location>
</feature>
<keyword evidence="1" id="KW-0812">Transmembrane</keyword>
<gene>
    <name evidence="2" type="ORF">SM436_22640</name>
</gene>
<organism evidence="2 3">
    <name type="scientific">Actinomadura chokoriensis</name>
    <dbReference type="NCBI Taxonomy" id="454156"/>
    <lineage>
        <taxon>Bacteria</taxon>
        <taxon>Bacillati</taxon>
        <taxon>Actinomycetota</taxon>
        <taxon>Actinomycetes</taxon>
        <taxon>Streptosporangiales</taxon>
        <taxon>Thermomonosporaceae</taxon>
        <taxon>Actinomadura</taxon>
    </lineage>
</organism>
<dbReference type="Proteomes" id="UP001569904">
    <property type="component" value="Unassembled WGS sequence"/>
</dbReference>
<keyword evidence="3" id="KW-1185">Reference proteome</keyword>
<comment type="caution">
    <text evidence="2">The sequence shown here is derived from an EMBL/GenBank/DDBJ whole genome shotgun (WGS) entry which is preliminary data.</text>
</comment>
<reference evidence="2 3" key="1">
    <citation type="submission" date="2023-11" db="EMBL/GenBank/DDBJ databases">
        <title>Actinomadura monticuli sp. nov., isolated from volcanic ash.</title>
        <authorList>
            <person name="Lee S.D."/>
            <person name="Yang H."/>
            <person name="Kim I.S."/>
        </authorList>
    </citation>
    <scope>NUCLEOTIDE SEQUENCE [LARGE SCALE GENOMIC DNA]</scope>
    <source>
        <strain evidence="2 3">DSM 45346</strain>
    </source>
</reference>
<sequence length="93" mass="9457">MSEQRMQPEQARPVGTAVLVRAVLAAVAVAAAGALLAGGLRLGRLALRVTVRALRAVWAHWLRVCGAVLVAASVAGLVATVVVPALIAVTGAW</sequence>
<evidence type="ECO:0000313" key="3">
    <source>
        <dbReference type="Proteomes" id="UP001569904"/>
    </source>
</evidence>
<feature type="transmembrane region" description="Helical" evidence="1">
    <location>
        <begin position="61"/>
        <end position="87"/>
    </location>
</feature>
<keyword evidence="1" id="KW-0472">Membrane</keyword>
<dbReference type="RefSeq" id="WP_371943218.1">
    <property type="nucleotide sequence ID" value="NZ_JAXCEH010000015.1"/>
</dbReference>
<evidence type="ECO:0000256" key="1">
    <source>
        <dbReference type="SAM" id="Phobius"/>
    </source>
</evidence>
<evidence type="ECO:0000313" key="2">
    <source>
        <dbReference type="EMBL" id="MFA1556498.1"/>
    </source>
</evidence>
<proteinExistence type="predicted"/>
<keyword evidence="1" id="KW-1133">Transmembrane helix</keyword>